<dbReference type="InterPro" id="IPR036565">
    <property type="entry name" value="Mur-like_cat_sf"/>
</dbReference>
<evidence type="ECO:0000256" key="3">
    <source>
        <dbReference type="ARBA" id="ARBA00022598"/>
    </source>
</evidence>
<evidence type="ECO:0000256" key="2">
    <source>
        <dbReference type="ARBA" id="ARBA00022490"/>
    </source>
</evidence>
<evidence type="ECO:0000256" key="6">
    <source>
        <dbReference type="ARBA" id="ARBA00022960"/>
    </source>
</evidence>
<dbReference type="Gene3D" id="3.40.1390.10">
    <property type="entry name" value="MurE/MurF, N-terminal domain"/>
    <property type="match status" value="1"/>
</dbReference>
<dbReference type="NCBIfam" id="NF001124">
    <property type="entry name" value="PRK00139.1-2"/>
    <property type="match status" value="1"/>
</dbReference>
<feature type="domain" description="Mur ligase N-terminal catalytic" evidence="9">
    <location>
        <begin position="1"/>
        <end position="60"/>
    </location>
</feature>
<keyword evidence="2" id="KW-0963">Cytoplasm</keyword>
<dbReference type="GO" id="GO:0004326">
    <property type="term" value="F:tetrahydrofolylpolyglutamate synthase activity"/>
    <property type="evidence" value="ECO:0007669"/>
    <property type="project" value="InterPro"/>
</dbReference>
<dbReference type="PANTHER" id="PTHR23135">
    <property type="entry name" value="MUR LIGASE FAMILY MEMBER"/>
    <property type="match status" value="1"/>
</dbReference>
<dbReference type="InterPro" id="IPR018109">
    <property type="entry name" value="Folylpolyglutamate_synth_CS"/>
</dbReference>
<keyword evidence="3" id="KW-0436">Ligase</keyword>
<dbReference type="SUPFAM" id="SSF53623">
    <property type="entry name" value="MurD-like peptide ligases, catalytic domain"/>
    <property type="match status" value="1"/>
</dbReference>
<keyword evidence="6" id="KW-0133">Cell shape</keyword>
<dbReference type="Gene3D" id="3.90.190.20">
    <property type="entry name" value="Mur ligase, C-terminal domain"/>
    <property type="match status" value="1"/>
</dbReference>
<dbReference type="NCBIfam" id="TIGR01085">
    <property type="entry name" value="murE"/>
    <property type="match status" value="1"/>
</dbReference>
<dbReference type="InterPro" id="IPR036615">
    <property type="entry name" value="Mur_ligase_C_dom_sf"/>
</dbReference>
<dbReference type="GO" id="GO:0071555">
    <property type="term" value="P:cell wall organization"/>
    <property type="evidence" value="ECO:0007669"/>
    <property type="project" value="UniProtKB-KW"/>
</dbReference>
<evidence type="ECO:0000256" key="8">
    <source>
        <dbReference type="ARBA" id="ARBA00023316"/>
    </source>
</evidence>
<dbReference type="AlphaFoldDB" id="A0A381UBA1"/>
<feature type="domain" description="Mur ligase central" evidence="11">
    <location>
        <begin position="76"/>
        <end position="275"/>
    </location>
</feature>
<comment type="similarity">
    <text evidence="1">Belongs to the MurCDEF family. MurE subfamily.</text>
</comment>
<dbReference type="EMBL" id="UINC01006001">
    <property type="protein sequence ID" value="SVA24868.1"/>
    <property type="molecule type" value="Genomic_DNA"/>
</dbReference>
<proteinExistence type="inferred from homology"/>
<protein>
    <recommendedName>
        <fullName evidence="13">Mur ligase central domain-containing protein</fullName>
    </recommendedName>
</protein>
<dbReference type="InterPro" id="IPR005761">
    <property type="entry name" value="UDP-N-AcMur-Glu-dNH2Pim_ligase"/>
</dbReference>
<name>A0A381UBA1_9ZZZZ</name>
<evidence type="ECO:0000259" key="11">
    <source>
        <dbReference type="Pfam" id="PF08245"/>
    </source>
</evidence>
<dbReference type="GO" id="GO:0005524">
    <property type="term" value="F:ATP binding"/>
    <property type="evidence" value="ECO:0007669"/>
    <property type="project" value="UniProtKB-KW"/>
</dbReference>
<dbReference type="SUPFAM" id="SSF63418">
    <property type="entry name" value="MurE/MurF N-terminal domain"/>
    <property type="match status" value="1"/>
</dbReference>
<dbReference type="PANTHER" id="PTHR23135:SF4">
    <property type="entry name" value="UDP-N-ACETYLMURAMOYL-L-ALANYL-D-GLUTAMATE--2,6-DIAMINOPIMELATE LIGASE MURE HOMOLOG, CHLOROPLASTIC"/>
    <property type="match status" value="1"/>
</dbReference>
<keyword evidence="5" id="KW-0067">ATP-binding</keyword>
<dbReference type="Gene3D" id="3.40.1190.10">
    <property type="entry name" value="Mur-like, catalytic domain"/>
    <property type="match status" value="1"/>
</dbReference>
<dbReference type="GO" id="GO:0051301">
    <property type="term" value="P:cell division"/>
    <property type="evidence" value="ECO:0007669"/>
    <property type="project" value="InterPro"/>
</dbReference>
<gene>
    <name evidence="12" type="ORF">METZ01_LOCUS77722</name>
</gene>
<dbReference type="InterPro" id="IPR000713">
    <property type="entry name" value="Mur_ligase_N"/>
</dbReference>
<dbReference type="Pfam" id="PF02875">
    <property type="entry name" value="Mur_ligase_C"/>
    <property type="match status" value="1"/>
</dbReference>
<dbReference type="InterPro" id="IPR013221">
    <property type="entry name" value="Mur_ligase_cen"/>
</dbReference>
<evidence type="ECO:0008006" key="13">
    <source>
        <dbReference type="Google" id="ProtNLM"/>
    </source>
</evidence>
<accession>A0A381UBA1</accession>
<evidence type="ECO:0000256" key="1">
    <source>
        <dbReference type="ARBA" id="ARBA00005898"/>
    </source>
</evidence>
<dbReference type="NCBIfam" id="NF001126">
    <property type="entry name" value="PRK00139.1-4"/>
    <property type="match status" value="1"/>
</dbReference>
<evidence type="ECO:0000259" key="9">
    <source>
        <dbReference type="Pfam" id="PF01225"/>
    </source>
</evidence>
<dbReference type="GO" id="GO:0008360">
    <property type="term" value="P:regulation of cell shape"/>
    <property type="evidence" value="ECO:0007669"/>
    <property type="project" value="UniProtKB-KW"/>
</dbReference>
<organism evidence="12">
    <name type="scientific">marine metagenome</name>
    <dbReference type="NCBI Taxonomy" id="408172"/>
    <lineage>
        <taxon>unclassified sequences</taxon>
        <taxon>metagenomes</taxon>
        <taxon>ecological metagenomes</taxon>
    </lineage>
</organism>
<keyword evidence="4" id="KW-0547">Nucleotide-binding</keyword>
<evidence type="ECO:0000313" key="12">
    <source>
        <dbReference type="EMBL" id="SVA24868.1"/>
    </source>
</evidence>
<dbReference type="GO" id="GO:0005737">
    <property type="term" value="C:cytoplasm"/>
    <property type="evidence" value="ECO:0007669"/>
    <property type="project" value="InterPro"/>
</dbReference>
<evidence type="ECO:0000259" key="10">
    <source>
        <dbReference type="Pfam" id="PF02875"/>
    </source>
</evidence>
<dbReference type="Pfam" id="PF08245">
    <property type="entry name" value="Mur_ligase_M"/>
    <property type="match status" value="1"/>
</dbReference>
<dbReference type="PROSITE" id="PS01011">
    <property type="entry name" value="FOLYLPOLYGLU_SYNT_1"/>
    <property type="match status" value="1"/>
</dbReference>
<dbReference type="HAMAP" id="MF_00208">
    <property type="entry name" value="MurE"/>
    <property type="match status" value="1"/>
</dbReference>
<sequence>MSPGAVFVGLRGQRTDGTTFAGEAEQQGAVCIVSASPVTPGINLPWVRVQDARQALAGLSVEFFGHPSQEIPVIGITGTNGKTTTACLIQSILESAGVQCGRMGTIGHQFGSTHQEASLTTPEASEIQQMLREMIDNSIGACVLEVSSHALALHRVTHTHFTTAVFTNLTRDHLDFHGNMNRYFEAKRRLFELLPQGQPSILNIDDPRGSTLADFVERPVTYALRSEADVTCSSVEGSLTGLRFDVRTPRGAIRVRSALIGQANVYNILAAVATAVALDVSFSAIETGITAVTAVPGRFEIVSDATDEVAVVIDFAHTDDALRLLLESARPLTPGRLITVFGCGGDRDRSKRPLMGAVAARLSDLVVVTSDNPRSEDPAAIIEDTVAGIETGHAGQQGDRASVRDVGQETPFMTIVDRAEAISHAVGQACRGDVVVIAGKGHETYQVIAGETVPFNDAAVARAALTKRRSSARVS</sequence>
<evidence type="ECO:0000256" key="5">
    <source>
        <dbReference type="ARBA" id="ARBA00022840"/>
    </source>
</evidence>
<dbReference type="InterPro" id="IPR004101">
    <property type="entry name" value="Mur_ligase_C"/>
</dbReference>
<reference evidence="12" key="1">
    <citation type="submission" date="2018-05" db="EMBL/GenBank/DDBJ databases">
        <authorList>
            <person name="Lanie J.A."/>
            <person name="Ng W.-L."/>
            <person name="Kazmierczak K.M."/>
            <person name="Andrzejewski T.M."/>
            <person name="Davidsen T.M."/>
            <person name="Wayne K.J."/>
            <person name="Tettelin H."/>
            <person name="Glass J.I."/>
            <person name="Rusch D."/>
            <person name="Podicherti R."/>
            <person name="Tsui H.-C.T."/>
            <person name="Winkler M.E."/>
        </authorList>
    </citation>
    <scope>NUCLEOTIDE SEQUENCE</scope>
</reference>
<dbReference type="InterPro" id="IPR035911">
    <property type="entry name" value="MurE/MurF_N"/>
</dbReference>
<keyword evidence="8" id="KW-0961">Cell wall biogenesis/degradation</keyword>
<dbReference type="Pfam" id="PF01225">
    <property type="entry name" value="Mur_ligase"/>
    <property type="match status" value="1"/>
</dbReference>
<evidence type="ECO:0000256" key="7">
    <source>
        <dbReference type="ARBA" id="ARBA00022984"/>
    </source>
</evidence>
<feature type="domain" description="Mur ligase C-terminal" evidence="10">
    <location>
        <begin position="297"/>
        <end position="441"/>
    </location>
</feature>
<keyword evidence="7" id="KW-0573">Peptidoglycan synthesis</keyword>
<evidence type="ECO:0000256" key="4">
    <source>
        <dbReference type="ARBA" id="ARBA00022741"/>
    </source>
</evidence>
<dbReference type="SUPFAM" id="SSF53244">
    <property type="entry name" value="MurD-like peptide ligases, peptide-binding domain"/>
    <property type="match status" value="1"/>
</dbReference>
<dbReference type="GO" id="GO:0009252">
    <property type="term" value="P:peptidoglycan biosynthetic process"/>
    <property type="evidence" value="ECO:0007669"/>
    <property type="project" value="UniProtKB-KW"/>
</dbReference>